<protein>
    <recommendedName>
        <fullName evidence="5">Signal transduction histidine kinase subgroup 3 dimerisation and phosphoacceptor domain-containing protein</fullName>
    </recommendedName>
</protein>
<reference evidence="3 4" key="1">
    <citation type="submission" date="2017-09" db="EMBL/GenBank/DDBJ databases">
        <authorList>
            <person name="Ehlers B."/>
            <person name="Leendertz F.H."/>
        </authorList>
    </citation>
    <scope>NUCLEOTIDE SEQUENCE [LARGE SCALE GENOMIC DNA]</scope>
    <source>
        <strain evidence="3 4">DSM 46844</strain>
    </source>
</reference>
<sequence>MPQATTIGLVRGLLVTVVVAVVLVVVVRGGAGATGSVVARVLLPFAAAAIAAAALHLLVPRTPTRYGAAIPYATLAEAVRRMQSGSLEQALPALAQVVADGTRAARAVVWLAVGGRLVAAAWHPSAPGAGEDSVADLTALLARPDTAHVVPVLDGPVLRAALTIRKDVAVTAADRRLMHDAANAAGLLLRVVALNAELAERMRRAADLAEELQASRQRLATVRDSERRRLVAELAHATSDRLDVLRAEIAAASAALSPGGASSGGPDPARAQAALARARDQLDDLLERFRAVARGVYPAVLRDRGPAAALDEVVADLPRAVRLTGGLEERLPWELESGIYYAAAAAARALGGQPAESPLVVRLEHCADRITVHVEDAAPPVPPDRLAALLTADVDRLAALGGGMDLVAAPTGLHLMAWLPDRVEPVVIDADRTEAAVR</sequence>
<feature type="transmembrane region" description="Helical" evidence="2">
    <location>
        <begin position="12"/>
        <end position="31"/>
    </location>
</feature>
<feature type="transmembrane region" description="Helical" evidence="2">
    <location>
        <begin position="37"/>
        <end position="59"/>
    </location>
</feature>
<dbReference type="Proteomes" id="UP000219514">
    <property type="component" value="Unassembled WGS sequence"/>
</dbReference>
<name>A0A285EF16_9ACTN</name>
<keyword evidence="4" id="KW-1185">Reference proteome</keyword>
<keyword evidence="2" id="KW-0472">Membrane</keyword>
<keyword evidence="2" id="KW-1133">Transmembrane helix</keyword>
<evidence type="ECO:0000313" key="3">
    <source>
        <dbReference type="EMBL" id="SNX97567.1"/>
    </source>
</evidence>
<evidence type="ECO:0000256" key="1">
    <source>
        <dbReference type="SAM" id="Coils"/>
    </source>
</evidence>
<keyword evidence="1" id="KW-0175">Coiled coil</keyword>
<evidence type="ECO:0008006" key="5">
    <source>
        <dbReference type="Google" id="ProtNLM"/>
    </source>
</evidence>
<feature type="coiled-coil region" evidence="1">
    <location>
        <begin position="191"/>
        <end position="225"/>
    </location>
</feature>
<accession>A0A285EF16</accession>
<evidence type="ECO:0000313" key="4">
    <source>
        <dbReference type="Proteomes" id="UP000219514"/>
    </source>
</evidence>
<proteinExistence type="predicted"/>
<dbReference type="RefSeq" id="WP_172442483.1">
    <property type="nucleotide sequence ID" value="NZ_JACHXB010000006.1"/>
</dbReference>
<evidence type="ECO:0000256" key="2">
    <source>
        <dbReference type="SAM" id="Phobius"/>
    </source>
</evidence>
<dbReference type="EMBL" id="OBDO01000007">
    <property type="protein sequence ID" value="SNX97567.1"/>
    <property type="molecule type" value="Genomic_DNA"/>
</dbReference>
<gene>
    <name evidence="3" type="ORF">SAMN06893097_107211</name>
</gene>
<keyword evidence="2" id="KW-0812">Transmembrane</keyword>
<organism evidence="3 4">
    <name type="scientific">Geodermatophilus sabuli</name>
    <dbReference type="NCBI Taxonomy" id="1564158"/>
    <lineage>
        <taxon>Bacteria</taxon>
        <taxon>Bacillati</taxon>
        <taxon>Actinomycetota</taxon>
        <taxon>Actinomycetes</taxon>
        <taxon>Geodermatophilales</taxon>
        <taxon>Geodermatophilaceae</taxon>
        <taxon>Geodermatophilus</taxon>
    </lineage>
</organism>
<dbReference type="AlphaFoldDB" id="A0A285EF16"/>